<dbReference type="PANTHER" id="PTHR30005">
    <property type="entry name" value="EXOPOLYPHOSPHATASE"/>
    <property type="match status" value="1"/>
</dbReference>
<dbReference type="InterPro" id="IPR003695">
    <property type="entry name" value="Ppx_GppA_N"/>
</dbReference>
<evidence type="ECO:0000259" key="2">
    <source>
        <dbReference type="Pfam" id="PF02541"/>
    </source>
</evidence>
<keyword evidence="4" id="KW-1185">Reference proteome</keyword>
<dbReference type="Pfam" id="PF02541">
    <property type="entry name" value="Ppx-GppA"/>
    <property type="match status" value="1"/>
</dbReference>
<dbReference type="Gene3D" id="3.30.420.150">
    <property type="entry name" value="Exopolyphosphatase. Domain 2"/>
    <property type="match status" value="1"/>
</dbReference>
<dbReference type="SUPFAM" id="SSF53067">
    <property type="entry name" value="Actin-like ATPase domain"/>
    <property type="match status" value="2"/>
</dbReference>
<dbReference type="AlphaFoldDB" id="A0A6N7XJ74"/>
<accession>A0A6N7XJ74</accession>
<dbReference type="PANTHER" id="PTHR30005:SF0">
    <property type="entry name" value="RETROGRADE REGULATION PROTEIN 2"/>
    <property type="match status" value="1"/>
</dbReference>
<dbReference type="GO" id="GO:0006357">
    <property type="term" value="P:regulation of transcription by RNA polymerase II"/>
    <property type="evidence" value="ECO:0007669"/>
    <property type="project" value="TreeGrafter"/>
</dbReference>
<dbReference type="InterPro" id="IPR043129">
    <property type="entry name" value="ATPase_NBD"/>
</dbReference>
<gene>
    <name evidence="3" type="ORF">FYJ65_06560</name>
</gene>
<proteinExistence type="inferred from homology"/>
<reference evidence="3 4" key="1">
    <citation type="submission" date="2019-08" db="EMBL/GenBank/DDBJ databases">
        <title>In-depth cultivation of the pig gut microbiome towards novel bacterial diversity and tailored functional studies.</title>
        <authorList>
            <person name="Wylensek D."/>
            <person name="Hitch T.C.A."/>
            <person name="Clavel T."/>
        </authorList>
    </citation>
    <scope>NUCLEOTIDE SEQUENCE [LARGE SCALE GENOMIC DNA]</scope>
    <source>
        <strain evidence="3 4">WCA-MUC-591-APC-4B</strain>
    </source>
</reference>
<feature type="domain" description="Ppx/GppA phosphatase N-terminal" evidence="2">
    <location>
        <begin position="15"/>
        <end position="298"/>
    </location>
</feature>
<evidence type="ECO:0000313" key="3">
    <source>
        <dbReference type="EMBL" id="MST70994.1"/>
    </source>
</evidence>
<evidence type="ECO:0000256" key="1">
    <source>
        <dbReference type="ARBA" id="ARBA00007125"/>
    </source>
</evidence>
<evidence type="ECO:0000313" key="4">
    <source>
        <dbReference type="Proteomes" id="UP000469424"/>
    </source>
</evidence>
<dbReference type="CDD" id="cd24052">
    <property type="entry name" value="ASKHA_NBD_HpPPX-GppA-like"/>
    <property type="match status" value="1"/>
</dbReference>
<comment type="caution">
    <text evidence="3">The sequence shown here is derived from an EMBL/GenBank/DDBJ whole genome shotgun (WGS) entry which is preliminary data.</text>
</comment>
<dbReference type="Gene3D" id="3.30.420.40">
    <property type="match status" value="1"/>
</dbReference>
<dbReference type="Proteomes" id="UP000469424">
    <property type="component" value="Unassembled WGS sequence"/>
</dbReference>
<dbReference type="InterPro" id="IPR050273">
    <property type="entry name" value="GppA/Ppx_hydrolase"/>
</dbReference>
<name>A0A6N7XJ74_9FIRM</name>
<comment type="similarity">
    <text evidence="1">Belongs to the GppA/Ppx family.</text>
</comment>
<sequence>MYGVIDIGSNTIRLVVFDYDGTSIRRVLNKKITAGLAGYINKDHEMRKRGVQVAIESLMELKTVTDQFSLDEIGVFATAPLRNIINTEEVLVEIEKETGFPVKVLSGQQEASYGFAGLRQQISMDEGIMIDVGGGSSEVVAFRNDEAQLTTSIPWGSLNLYRKYVKEIIPEPKELKEIDRLMRKHFEKIQLPKRSYHLPLCVEGGAGRAFVKVLQRKYPEAVHDGKYGRKYLQKMLDFYKENPSQFSDLILRSAPERIHTLLPGMAALNAAADVFGVKEIVTVEYGVREGFLMEEILKKKENKPKLEEETAK</sequence>
<dbReference type="RefSeq" id="WP_154554554.1">
    <property type="nucleotide sequence ID" value="NZ_VUNA01000011.1"/>
</dbReference>
<organism evidence="3 4">
    <name type="scientific">Mogibacterium kristiansenii</name>
    <dbReference type="NCBI Taxonomy" id="2606708"/>
    <lineage>
        <taxon>Bacteria</taxon>
        <taxon>Bacillati</taxon>
        <taxon>Bacillota</taxon>
        <taxon>Clostridia</taxon>
        <taxon>Peptostreptococcales</taxon>
        <taxon>Anaerovoracaceae</taxon>
        <taxon>Mogibacterium</taxon>
    </lineage>
</organism>
<protein>
    <recommendedName>
        <fullName evidence="2">Ppx/GppA phosphatase N-terminal domain-containing protein</fullName>
    </recommendedName>
</protein>
<dbReference type="EMBL" id="VUNA01000011">
    <property type="protein sequence ID" value="MST70994.1"/>
    <property type="molecule type" value="Genomic_DNA"/>
</dbReference>